<dbReference type="EMBL" id="FNRP01000010">
    <property type="protein sequence ID" value="SEA66601.1"/>
    <property type="molecule type" value="Genomic_DNA"/>
</dbReference>
<gene>
    <name evidence="1" type="ORF">SAMN04487924_110136</name>
</gene>
<reference evidence="1 2" key="1">
    <citation type="submission" date="2016-10" db="EMBL/GenBank/DDBJ databases">
        <authorList>
            <person name="de Groot N.N."/>
        </authorList>
    </citation>
    <scope>NUCLEOTIDE SEQUENCE [LARGE SCALE GENOMIC DNA]</scope>
    <source>
        <strain evidence="1 2">NLAE-zl-G339</strain>
    </source>
</reference>
<accession>A0A1H4D1Z3</accession>
<proteinExistence type="predicted"/>
<protein>
    <submittedName>
        <fullName evidence="1">Uncharacterized protein</fullName>
    </submittedName>
</protein>
<name>A0A1H4D1Z3_9BACE</name>
<organism evidence="1 2">
    <name type="scientific">Bacteroides xylanisolvens</name>
    <dbReference type="NCBI Taxonomy" id="371601"/>
    <lineage>
        <taxon>Bacteria</taxon>
        <taxon>Pseudomonadati</taxon>
        <taxon>Bacteroidota</taxon>
        <taxon>Bacteroidia</taxon>
        <taxon>Bacteroidales</taxon>
        <taxon>Bacteroidaceae</taxon>
        <taxon>Bacteroides</taxon>
    </lineage>
</organism>
<dbReference type="Proteomes" id="UP000183040">
    <property type="component" value="Unassembled WGS sequence"/>
</dbReference>
<sequence>MNSISHKWISRSFYYPRTYELCPTLKPTVSSSETTVPAKGN</sequence>
<dbReference type="AlphaFoldDB" id="A0A1H4D1Z3"/>
<evidence type="ECO:0000313" key="1">
    <source>
        <dbReference type="EMBL" id="SEA66601.1"/>
    </source>
</evidence>
<evidence type="ECO:0000313" key="2">
    <source>
        <dbReference type="Proteomes" id="UP000183040"/>
    </source>
</evidence>